<feature type="transmembrane region" description="Helical" evidence="8">
    <location>
        <begin position="172"/>
        <end position="195"/>
    </location>
</feature>
<dbReference type="GO" id="GO:0016758">
    <property type="term" value="F:hexosyltransferase activity"/>
    <property type="evidence" value="ECO:0007669"/>
    <property type="project" value="InterPro"/>
</dbReference>
<feature type="transmembrane region" description="Helical" evidence="8">
    <location>
        <begin position="296"/>
        <end position="314"/>
    </location>
</feature>
<dbReference type="GO" id="GO:0005886">
    <property type="term" value="C:plasma membrane"/>
    <property type="evidence" value="ECO:0007669"/>
    <property type="project" value="UniProtKB-SubCell"/>
</dbReference>
<evidence type="ECO:0000256" key="3">
    <source>
        <dbReference type="ARBA" id="ARBA00022679"/>
    </source>
</evidence>
<evidence type="ECO:0008006" key="11">
    <source>
        <dbReference type="Google" id="ProtNLM"/>
    </source>
</evidence>
<keyword evidence="5 8" id="KW-1133">Transmembrane helix</keyword>
<proteinExistence type="inferred from homology"/>
<feature type="transmembrane region" description="Helical" evidence="8">
    <location>
        <begin position="108"/>
        <end position="125"/>
    </location>
</feature>
<sequence length="408" mass="46374">MFKFLDRLTPRQLILNGIFFISLAVISAYVLLHSTADLYQTDARVYYVAGKLLASGQISNIYNREFQDKLHQELVGRIQPATYFINLPAVVLFFAPFTFLSFEDFYNLLVVLNTLLIGFTVHLLCQKLKINNIVTSALIFYIPVASAIWHSQVTVIIFLIFAFAILNIKNPFVSGLFAGALFLKPQYLLFAPLLFFVVRSWDSRIKYLLGFASTFLVILITNLVLYGPYVYQDYLQFLNNRDRNLVQMEMYQGYNVYSIALFLDPIFGYKSTFTLIFILQLVLYLSALILINKKVYLGNVHEAISAAVIFSLVLNFHTKYTDLLILVIPVLLLLGLYAKNIFADYKDRAANVLPAKHLIVTSIILCVPVICFLANYILGFLLLASCGFWLLLHGPTKSGTGSKIRQHT</sequence>
<evidence type="ECO:0000256" key="4">
    <source>
        <dbReference type="ARBA" id="ARBA00022692"/>
    </source>
</evidence>
<feature type="transmembrane region" description="Helical" evidence="8">
    <location>
        <begin position="207"/>
        <end position="231"/>
    </location>
</feature>
<keyword evidence="4 8" id="KW-0812">Transmembrane</keyword>
<feature type="transmembrane region" description="Helical" evidence="8">
    <location>
        <begin position="320"/>
        <end position="338"/>
    </location>
</feature>
<evidence type="ECO:0000256" key="5">
    <source>
        <dbReference type="ARBA" id="ARBA00022989"/>
    </source>
</evidence>
<protein>
    <recommendedName>
        <fullName evidence="11">DUF2029 domain-containing protein</fullName>
    </recommendedName>
</protein>
<gene>
    <name evidence="9" type="ORF">A2415_02720</name>
</gene>
<evidence type="ECO:0000256" key="1">
    <source>
        <dbReference type="ARBA" id="ARBA00004651"/>
    </source>
</evidence>
<evidence type="ECO:0000313" key="10">
    <source>
        <dbReference type="Proteomes" id="UP000179113"/>
    </source>
</evidence>
<dbReference type="Pfam" id="PF09594">
    <property type="entry name" value="GT87"/>
    <property type="match status" value="1"/>
</dbReference>
<feature type="transmembrane region" description="Helical" evidence="8">
    <location>
        <begin position="12"/>
        <end position="32"/>
    </location>
</feature>
<evidence type="ECO:0000256" key="7">
    <source>
        <dbReference type="ARBA" id="ARBA00024033"/>
    </source>
</evidence>
<feature type="transmembrane region" description="Helical" evidence="8">
    <location>
        <begin position="137"/>
        <end position="166"/>
    </location>
</feature>
<feature type="transmembrane region" description="Helical" evidence="8">
    <location>
        <begin position="272"/>
        <end position="291"/>
    </location>
</feature>
<comment type="subcellular location">
    <subcellularLocation>
        <location evidence="1">Cell membrane</location>
        <topology evidence="1">Multi-pass membrane protein</topology>
    </subcellularLocation>
</comment>
<feature type="transmembrane region" description="Helical" evidence="8">
    <location>
        <begin position="359"/>
        <end position="392"/>
    </location>
</feature>
<keyword evidence="6 8" id="KW-0472">Membrane</keyword>
<dbReference type="InterPro" id="IPR018584">
    <property type="entry name" value="GT87"/>
</dbReference>
<feature type="transmembrane region" description="Helical" evidence="8">
    <location>
        <begin position="83"/>
        <end position="102"/>
    </location>
</feature>
<evidence type="ECO:0000256" key="8">
    <source>
        <dbReference type="SAM" id="Phobius"/>
    </source>
</evidence>
<comment type="caution">
    <text evidence="9">The sequence shown here is derived from an EMBL/GenBank/DDBJ whole genome shotgun (WGS) entry which is preliminary data.</text>
</comment>
<organism evidence="9 10">
    <name type="scientific">candidate division WWE3 bacterium RIFOXYC1_FULL_39_7</name>
    <dbReference type="NCBI Taxonomy" id="1802643"/>
    <lineage>
        <taxon>Bacteria</taxon>
        <taxon>Katanobacteria</taxon>
    </lineage>
</organism>
<dbReference type="Proteomes" id="UP000179113">
    <property type="component" value="Unassembled WGS sequence"/>
</dbReference>
<feature type="transmembrane region" description="Helical" evidence="8">
    <location>
        <begin position="44"/>
        <end position="62"/>
    </location>
</feature>
<comment type="similarity">
    <text evidence="7">Belongs to the glycosyltransferase 87 family.</text>
</comment>
<evidence type="ECO:0000256" key="6">
    <source>
        <dbReference type="ARBA" id="ARBA00023136"/>
    </source>
</evidence>
<keyword evidence="3" id="KW-0808">Transferase</keyword>
<dbReference type="EMBL" id="MEWA01000031">
    <property type="protein sequence ID" value="OGC68834.1"/>
    <property type="molecule type" value="Genomic_DNA"/>
</dbReference>
<accession>A0A1F4WHA1</accession>
<evidence type="ECO:0000313" key="9">
    <source>
        <dbReference type="EMBL" id="OGC68834.1"/>
    </source>
</evidence>
<evidence type="ECO:0000256" key="2">
    <source>
        <dbReference type="ARBA" id="ARBA00022475"/>
    </source>
</evidence>
<reference evidence="9 10" key="1">
    <citation type="journal article" date="2016" name="Nat. Commun.">
        <title>Thousands of microbial genomes shed light on interconnected biogeochemical processes in an aquifer system.</title>
        <authorList>
            <person name="Anantharaman K."/>
            <person name="Brown C.T."/>
            <person name="Hug L.A."/>
            <person name="Sharon I."/>
            <person name="Castelle C.J."/>
            <person name="Probst A.J."/>
            <person name="Thomas B.C."/>
            <person name="Singh A."/>
            <person name="Wilkins M.J."/>
            <person name="Karaoz U."/>
            <person name="Brodie E.L."/>
            <person name="Williams K.H."/>
            <person name="Hubbard S.S."/>
            <person name="Banfield J.F."/>
        </authorList>
    </citation>
    <scope>NUCLEOTIDE SEQUENCE [LARGE SCALE GENOMIC DNA]</scope>
</reference>
<dbReference type="AlphaFoldDB" id="A0A1F4WHA1"/>
<name>A0A1F4WHA1_UNCKA</name>
<keyword evidence="2" id="KW-1003">Cell membrane</keyword>